<dbReference type="GO" id="GO:0030267">
    <property type="term" value="F:glyoxylate reductase (NADPH) activity"/>
    <property type="evidence" value="ECO:0007669"/>
    <property type="project" value="TreeGrafter"/>
</dbReference>
<dbReference type="PANTHER" id="PTHR10996">
    <property type="entry name" value="2-HYDROXYACID DEHYDROGENASE-RELATED"/>
    <property type="match status" value="1"/>
</dbReference>
<dbReference type="SUPFAM" id="SSF51735">
    <property type="entry name" value="NAD(P)-binding Rossmann-fold domains"/>
    <property type="match status" value="1"/>
</dbReference>
<dbReference type="InterPro" id="IPR006139">
    <property type="entry name" value="D-isomer_2_OHA_DH_cat_dom"/>
</dbReference>
<keyword evidence="2 4" id="KW-0560">Oxidoreductase</keyword>
<keyword evidence="1" id="KW-0521">NADP</keyword>
<dbReference type="SUPFAM" id="SSF52283">
    <property type="entry name" value="Formate/glycerate dehydrogenase catalytic domain-like"/>
    <property type="match status" value="1"/>
</dbReference>
<keyword evidence="8" id="KW-1185">Reference proteome</keyword>
<evidence type="ECO:0000259" key="5">
    <source>
        <dbReference type="Pfam" id="PF00389"/>
    </source>
</evidence>
<evidence type="ECO:0000256" key="1">
    <source>
        <dbReference type="ARBA" id="ARBA00022857"/>
    </source>
</evidence>
<gene>
    <name evidence="7" type="ORF">MEBOL_003923</name>
</gene>
<name>A0A250IH20_9BACT</name>
<evidence type="ECO:0000256" key="4">
    <source>
        <dbReference type="RuleBase" id="RU003719"/>
    </source>
</evidence>
<evidence type="ECO:0000313" key="8">
    <source>
        <dbReference type="Proteomes" id="UP000217289"/>
    </source>
</evidence>
<dbReference type="Proteomes" id="UP000217289">
    <property type="component" value="Chromosome"/>
</dbReference>
<dbReference type="RefSeq" id="WP_095978912.1">
    <property type="nucleotide sequence ID" value="NZ_CP022163.1"/>
</dbReference>
<dbReference type="GO" id="GO:0005829">
    <property type="term" value="C:cytosol"/>
    <property type="evidence" value="ECO:0007669"/>
    <property type="project" value="TreeGrafter"/>
</dbReference>
<dbReference type="InterPro" id="IPR050223">
    <property type="entry name" value="D-isomer_2-hydroxyacid_DH"/>
</dbReference>
<evidence type="ECO:0000313" key="7">
    <source>
        <dbReference type="EMBL" id="ATB30462.1"/>
    </source>
</evidence>
<dbReference type="CDD" id="cd12156">
    <property type="entry name" value="HPPR"/>
    <property type="match status" value="1"/>
</dbReference>
<dbReference type="EMBL" id="CP022163">
    <property type="protein sequence ID" value="ATB30462.1"/>
    <property type="molecule type" value="Genomic_DNA"/>
</dbReference>
<comment type="similarity">
    <text evidence="4">Belongs to the D-isomer specific 2-hydroxyacid dehydrogenase family.</text>
</comment>
<dbReference type="InterPro" id="IPR036291">
    <property type="entry name" value="NAD(P)-bd_dom_sf"/>
</dbReference>
<proteinExistence type="inferred from homology"/>
<keyword evidence="3" id="KW-0520">NAD</keyword>
<feature type="domain" description="D-isomer specific 2-hydroxyacid dehydrogenase catalytic" evidence="5">
    <location>
        <begin position="33"/>
        <end position="311"/>
    </location>
</feature>
<feature type="domain" description="D-isomer specific 2-hydroxyacid dehydrogenase NAD-binding" evidence="6">
    <location>
        <begin position="109"/>
        <end position="280"/>
    </location>
</feature>
<organism evidence="7 8">
    <name type="scientific">Melittangium boletus DSM 14713</name>
    <dbReference type="NCBI Taxonomy" id="1294270"/>
    <lineage>
        <taxon>Bacteria</taxon>
        <taxon>Pseudomonadati</taxon>
        <taxon>Myxococcota</taxon>
        <taxon>Myxococcia</taxon>
        <taxon>Myxococcales</taxon>
        <taxon>Cystobacterineae</taxon>
        <taxon>Archangiaceae</taxon>
        <taxon>Melittangium</taxon>
    </lineage>
</organism>
<reference evidence="7 8" key="1">
    <citation type="submission" date="2017-06" db="EMBL/GenBank/DDBJ databases">
        <authorList>
            <person name="Kim H.J."/>
            <person name="Triplett B.A."/>
        </authorList>
    </citation>
    <scope>NUCLEOTIDE SEQUENCE [LARGE SCALE GENOMIC DNA]</scope>
    <source>
        <strain evidence="7 8">DSM 14713</strain>
    </source>
</reference>
<protein>
    <recommendedName>
        <fullName evidence="9">Hydroxyacid dehydrogenase</fullName>
    </recommendedName>
</protein>
<evidence type="ECO:0000259" key="6">
    <source>
        <dbReference type="Pfam" id="PF02826"/>
    </source>
</evidence>
<dbReference type="Pfam" id="PF02826">
    <property type="entry name" value="2-Hacid_dh_C"/>
    <property type="match status" value="1"/>
</dbReference>
<dbReference type="AlphaFoldDB" id="A0A250IH20"/>
<dbReference type="InterPro" id="IPR006140">
    <property type="entry name" value="D-isomer_DH_NAD-bd"/>
</dbReference>
<dbReference type="GO" id="GO:0051287">
    <property type="term" value="F:NAD binding"/>
    <property type="evidence" value="ECO:0007669"/>
    <property type="project" value="InterPro"/>
</dbReference>
<dbReference type="FunFam" id="3.40.50.720:FF:000213">
    <property type="entry name" value="Putative 2-hydroxyacid dehydrogenase"/>
    <property type="match status" value="1"/>
</dbReference>
<dbReference type="GO" id="GO:0016618">
    <property type="term" value="F:hydroxypyruvate reductase [NAD(P)H] activity"/>
    <property type="evidence" value="ECO:0007669"/>
    <property type="project" value="TreeGrafter"/>
</dbReference>
<evidence type="ECO:0000256" key="2">
    <source>
        <dbReference type="ARBA" id="ARBA00023002"/>
    </source>
</evidence>
<accession>A0A250IH20</accession>
<dbReference type="Gene3D" id="3.40.50.720">
    <property type="entry name" value="NAD(P)-binding Rossmann-like Domain"/>
    <property type="match status" value="2"/>
</dbReference>
<sequence>MTFRLLQNGRLLPALESVLTEKFDTHPLWREADPSAFLARHGSEFSGLVTSARLGADAALIDALPGLKVIATFGIGHDAIDLEAARRRGIAVSNTPGVLTDCVADLAFGALLDVARGLSAADRFVRRGDWSRGPFPLTTRVSGRKLGILGLGRIGGAIARRASGFDMEVRYCNRRPSDLAPYRYEPSLSALARWADFLVVSCAGGAETRHRVDAGVLAELGPRGFLVNVSRGSVVEEAALVEALVHQRIAGAALDVFEHEPHVPSALLSLDTVVLLPHLASGTQETRQAMADLVLANLERFVGTGTLLTPVLG</sequence>
<dbReference type="Pfam" id="PF00389">
    <property type="entry name" value="2-Hacid_dh"/>
    <property type="match status" value="1"/>
</dbReference>
<evidence type="ECO:0000256" key="3">
    <source>
        <dbReference type="ARBA" id="ARBA00023027"/>
    </source>
</evidence>
<evidence type="ECO:0008006" key="9">
    <source>
        <dbReference type="Google" id="ProtNLM"/>
    </source>
</evidence>
<dbReference type="OrthoDB" id="9793626at2"/>
<dbReference type="InterPro" id="IPR029752">
    <property type="entry name" value="D-isomer_DH_CS1"/>
</dbReference>
<dbReference type="KEGG" id="mbd:MEBOL_003923"/>
<dbReference type="PROSITE" id="PS00065">
    <property type="entry name" value="D_2_HYDROXYACID_DH_1"/>
    <property type="match status" value="1"/>
</dbReference>
<dbReference type="PANTHER" id="PTHR10996:SF178">
    <property type="entry name" value="2-HYDROXYACID DEHYDROGENASE YGL185C-RELATED"/>
    <property type="match status" value="1"/>
</dbReference>